<accession>A0A242A704</accession>
<evidence type="ECO:0008006" key="4">
    <source>
        <dbReference type="Google" id="ProtNLM"/>
    </source>
</evidence>
<dbReference type="EMBL" id="NGKU01000001">
    <property type="protein sequence ID" value="OTN76393.1"/>
    <property type="molecule type" value="Genomic_DNA"/>
</dbReference>
<comment type="caution">
    <text evidence="2">The sequence shown here is derived from an EMBL/GenBank/DDBJ whole genome shotgun (WGS) entry which is preliminary data.</text>
</comment>
<dbReference type="AlphaFoldDB" id="A0A242A704"/>
<evidence type="ECO:0000313" key="2">
    <source>
        <dbReference type="EMBL" id="OTN76393.1"/>
    </source>
</evidence>
<protein>
    <recommendedName>
        <fullName evidence="4">Peptidoglycan-binding protein</fullName>
    </recommendedName>
</protein>
<keyword evidence="3" id="KW-1185">Reference proteome</keyword>
<reference evidence="2 3" key="1">
    <citation type="submission" date="2017-05" db="EMBL/GenBank/DDBJ databases">
        <title>The Genome Sequence of Enterococcus sp. 8G7_MSG3316.</title>
        <authorList>
            <consortium name="The Broad Institute Genomics Platform"/>
            <consortium name="The Broad Institute Genomic Center for Infectious Diseases"/>
            <person name="Earl A."/>
            <person name="Manson A."/>
            <person name="Schwartman J."/>
            <person name="Gilmore M."/>
            <person name="Abouelleil A."/>
            <person name="Cao P."/>
            <person name="Chapman S."/>
            <person name="Cusick C."/>
            <person name="Shea T."/>
            <person name="Young S."/>
            <person name="Neafsey D."/>
            <person name="Nusbaum C."/>
            <person name="Birren B."/>
        </authorList>
    </citation>
    <scope>NUCLEOTIDE SEQUENCE [LARGE SCALE GENOMIC DNA]</scope>
    <source>
        <strain evidence="2 3">8G7_MSG3316</strain>
    </source>
</reference>
<keyword evidence="1" id="KW-0732">Signal</keyword>
<dbReference type="RefSeq" id="WP_143353773.1">
    <property type="nucleotide sequence ID" value="NZ_NGKU01000001.1"/>
</dbReference>
<evidence type="ECO:0000256" key="1">
    <source>
        <dbReference type="SAM" id="SignalP"/>
    </source>
</evidence>
<gene>
    <name evidence="2" type="ORF">A5886_001470</name>
</gene>
<evidence type="ECO:0000313" key="3">
    <source>
        <dbReference type="Proteomes" id="UP000195043"/>
    </source>
</evidence>
<feature type="signal peptide" evidence="1">
    <location>
        <begin position="1"/>
        <end position="21"/>
    </location>
</feature>
<name>A0A242A704_9ENTE</name>
<organism evidence="2 3">
    <name type="scientific">Candidatus Enterococcus testudinis</name>
    <dbReference type="NCBI Taxonomy" id="1834191"/>
    <lineage>
        <taxon>Bacteria</taxon>
        <taxon>Bacillati</taxon>
        <taxon>Bacillota</taxon>
        <taxon>Bacilli</taxon>
        <taxon>Lactobacillales</taxon>
        <taxon>Enterococcaceae</taxon>
        <taxon>Enterococcus</taxon>
    </lineage>
</organism>
<dbReference type="STRING" id="1834191.A5886_001470"/>
<sequence>MKKGYVAGCMTLTAVLLMGCAADGASEESTDTTTETETSTSIVLESEKDGEVAVKTSNGANASAEIPGDDTVYMRQLYAAPHGEKSVAVVTVTMKGETILAAEIDEFQFLANSDEWTGVVNSDQKFGENYAEDQLLISKQENDEAYSAMMAERGDSTVTWGNNIKAITDFAAGKTADELKETAETLADESVEIPDVVSGATFVDTKGYLESIIEAAETGAVSVGMETDSDDFTQAQLIAAPHGEQSFAIVTVAMAGDTIAAVFMDEWQFLGADSYAGIPNSDLGFGEGVVSGQVLASKLANDEAYSDLMKTNMDATYTWSENIQAIIHATIGKTVDEVNEVIGELSEQGEGDSPEDVVSGATFVDTSGYLQAIVDAAKQAQ</sequence>
<dbReference type="OrthoDB" id="2604992at2"/>
<proteinExistence type="predicted"/>
<dbReference type="PROSITE" id="PS51257">
    <property type="entry name" value="PROKAR_LIPOPROTEIN"/>
    <property type="match status" value="1"/>
</dbReference>
<dbReference type="Proteomes" id="UP000195043">
    <property type="component" value="Unassembled WGS sequence"/>
</dbReference>
<feature type="chain" id="PRO_5038532342" description="Peptidoglycan-binding protein" evidence="1">
    <location>
        <begin position="22"/>
        <end position="381"/>
    </location>
</feature>
<dbReference type="Gene3D" id="3.90.1010.20">
    <property type="match status" value="2"/>
</dbReference>